<dbReference type="EMBL" id="CZQC01000036">
    <property type="protein sequence ID" value="CUS41132.1"/>
    <property type="molecule type" value="Genomic_DNA"/>
</dbReference>
<sequence>MVSLNLFVMALSDATYSNKLLTQEYTNPNFNISKNRVSRFT</sequence>
<name>A0A161KBW9_9ZZZZ</name>
<organism evidence="1">
    <name type="scientific">hydrothermal vent metagenome</name>
    <dbReference type="NCBI Taxonomy" id="652676"/>
    <lineage>
        <taxon>unclassified sequences</taxon>
        <taxon>metagenomes</taxon>
        <taxon>ecological metagenomes</taxon>
    </lineage>
</organism>
<proteinExistence type="predicted"/>
<accession>A0A161KBW9</accession>
<protein>
    <submittedName>
        <fullName evidence="1">Uncharacterized protein</fullName>
    </submittedName>
</protein>
<gene>
    <name evidence="1" type="ORF">MGWOODY_Tha691</name>
</gene>
<evidence type="ECO:0000313" key="1">
    <source>
        <dbReference type="EMBL" id="CUS41132.1"/>
    </source>
</evidence>
<reference evidence="1" key="1">
    <citation type="submission" date="2015-10" db="EMBL/GenBank/DDBJ databases">
        <authorList>
            <person name="Gilbert D.G."/>
        </authorList>
    </citation>
    <scope>NUCLEOTIDE SEQUENCE</scope>
</reference>
<dbReference type="AlphaFoldDB" id="A0A161KBW9"/>